<dbReference type="OrthoDB" id="2703022at2"/>
<dbReference type="InterPro" id="IPR037523">
    <property type="entry name" value="VOC_core"/>
</dbReference>
<dbReference type="InterPro" id="IPR004360">
    <property type="entry name" value="Glyas_Fos-R_dOase_dom"/>
</dbReference>
<dbReference type="SUPFAM" id="SSF54593">
    <property type="entry name" value="Glyoxalase/Bleomycin resistance protein/Dihydroxybiphenyl dioxygenase"/>
    <property type="match status" value="1"/>
</dbReference>
<organism evidence="2 3">
    <name type="scientific">Paenibacillus pinisoli</name>
    <dbReference type="NCBI Taxonomy" id="1276110"/>
    <lineage>
        <taxon>Bacteria</taxon>
        <taxon>Bacillati</taxon>
        <taxon>Bacillota</taxon>
        <taxon>Bacilli</taxon>
        <taxon>Bacillales</taxon>
        <taxon>Paenibacillaceae</taxon>
        <taxon>Paenibacillus</taxon>
    </lineage>
</organism>
<dbReference type="Gene3D" id="3.10.180.10">
    <property type="entry name" value="2,3-Dihydroxybiphenyl 1,2-Dioxygenase, domain 1"/>
    <property type="match status" value="1"/>
</dbReference>
<reference evidence="2 3" key="1">
    <citation type="submission" date="2018-09" db="EMBL/GenBank/DDBJ databases">
        <title>Paenibacillus aracenensis nov. sp. isolated from a cave in southern Spain.</title>
        <authorList>
            <person name="Jurado V."/>
            <person name="Gutierrez-Patricio S."/>
            <person name="Gonzalez-Pimentel J.L."/>
            <person name="Miller A.Z."/>
            <person name="Laiz L."/>
            <person name="Saiz-Jimenez C."/>
        </authorList>
    </citation>
    <scope>NUCLEOTIDE SEQUENCE [LARGE SCALE GENOMIC DNA]</scope>
    <source>
        <strain evidence="2 3">JCM 19203</strain>
    </source>
</reference>
<sequence>MKISEVRLQTSLLEQQYQFYHLRLGMEVLDYTNKILRLRCGGSVLAFETHHEDEAPYYHFAFNISPGKLDSAIRSIKELGIAINLVDGKEVVHSNSWNSDSVYFYDPAGNIVEYIARYDLSGRAGDEFDASDLLSISEIGLPVTNVADTAEALTSLLREKVYLHADHLFAPIGNEEGLFILSSTERQWLGSNKPVKVFPLTVAVEGNIQDSFQLNGLPYQIIVQQ</sequence>
<dbReference type="AlphaFoldDB" id="A0A3A6PD61"/>
<evidence type="ECO:0000313" key="2">
    <source>
        <dbReference type="EMBL" id="RJX37646.1"/>
    </source>
</evidence>
<evidence type="ECO:0000313" key="3">
    <source>
        <dbReference type="Proteomes" id="UP000267798"/>
    </source>
</evidence>
<keyword evidence="3" id="KW-1185">Reference proteome</keyword>
<proteinExistence type="predicted"/>
<dbReference type="CDD" id="cd06587">
    <property type="entry name" value="VOC"/>
    <property type="match status" value="1"/>
</dbReference>
<dbReference type="Pfam" id="PF00903">
    <property type="entry name" value="Glyoxalase"/>
    <property type="match status" value="1"/>
</dbReference>
<accession>A0A3A6PD61</accession>
<dbReference type="Proteomes" id="UP000267798">
    <property type="component" value="Unassembled WGS sequence"/>
</dbReference>
<gene>
    <name evidence="2" type="ORF">D3P09_21975</name>
</gene>
<evidence type="ECO:0000259" key="1">
    <source>
        <dbReference type="PROSITE" id="PS51819"/>
    </source>
</evidence>
<dbReference type="PROSITE" id="PS51819">
    <property type="entry name" value="VOC"/>
    <property type="match status" value="1"/>
</dbReference>
<dbReference type="InterPro" id="IPR029068">
    <property type="entry name" value="Glyas_Bleomycin-R_OHBP_Dase"/>
</dbReference>
<dbReference type="RefSeq" id="WP_133305043.1">
    <property type="nucleotide sequence ID" value="NZ_QXQB01000005.1"/>
</dbReference>
<protein>
    <recommendedName>
        <fullName evidence="1">VOC domain-containing protein</fullName>
    </recommendedName>
</protein>
<comment type="caution">
    <text evidence="2">The sequence shown here is derived from an EMBL/GenBank/DDBJ whole genome shotgun (WGS) entry which is preliminary data.</text>
</comment>
<dbReference type="EMBL" id="QXQB01000005">
    <property type="protein sequence ID" value="RJX37646.1"/>
    <property type="molecule type" value="Genomic_DNA"/>
</dbReference>
<feature type="domain" description="VOC" evidence="1">
    <location>
        <begin position="2"/>
        <end position="117"/>
    </location>
</feature>
<name>A0A3A6PD61_9BACL</name>